<sequence length="509" mass="53663">MDPGITDGERMSASRIPNILSIAGADPSGGAGIQADLKSIAACGGYGMAAITALTAQNTRGVTGVHTPPAEFLTQQLETVSADVRIDAVKIGMLATAEVIEATTSWLGARPGTAVVVDPVLISTSGDRLLEHDAEAALRRLLPLADVLTPNIAELAVLLGEPASTRWEDVVDQATRLAERYSVLVLAKGGHLSGHRCPDALVGPDGVLAAVEGARIDTPNTHGTGCSLSAALATLWAGCGDWGDALRLARGWLEGALYRADELEVGGGHGPVNHFGALWDGAAVPTAGALLTTWWNDLSALRSGIDDLPFIRLLRDGTLPSEDFHFYLAQDSLYLRTYSRVLSRAAELAPNREEQQFWASGAVGALEEEGNLHVLRLGHAPDPEPSPTTSSYLNHLVASGDSYPELVAAILPCYWLYQDIGQRLASSASPGHPYADWLAAYSSPEFDEATSRAIALVQKVALRVGSTTLAGMRRAFDESSRQELSFFAQTPEDTAGRPASLPIPVAAIG</sequence>
<dbReference type="EMBL" id="FUHW01000004">
    <property type="protein sequence ID" value="SJM47058.1"/>
    <property type="molecule type" value="Genomic_DNA"/>
</dbReference>
<evidence type="ECO:0000259" key="11">
    <source>
        <dbReference type="Pfam" id="PF08543"/>
    </source>
</evidence>
<evidence type="ECO:0000256" key="9">
    <source>
        <dbReference type="ARBA" id="ARBA00022977"/>
    </source>
</evidence>
<dbReference type="SUPFAM" id="SSF53613">
    <property type="entry name" value="Ribokinase-like"/>
    <property type="match status" value="1"/>
</dbReference>
<dbReference type="Pfam" id="PF03070">
    <property type="entry name" value="TENA_THI-4"/>
    <property type="match status" value="1"/>
</dbReference>
<dbReference type="Gene3D" id="1.20.910.10">
    <property type="entry name" value="Heme oxygenase-like"/>
    <property type="match status" value="1"/>
</dbReference>
<dbReference type="Gene3D" id="3.40.1190.20">
    <property type="match status" value="1"/>
</dbReference>
<proteinExistence type="predicted"/>
<evidence type="ECO:0000256" key="3">
    <source>
        <dbReference type="ARBA" id="ARBA00003848"/>
    </source>
</evidence>
<feature type="domain" description="Pyridoxamine kinase/Phosphomethylpyrimidine kinase" evidence="11">
    <location>
        <begin position="26"/>
        <end position="273"/>
    </location>
</feature>
<dbReference type="InterPro" id="IPR016084">
    <property type="entry name" value="Haem_Oase-like_multi-hlx"/>
</dbReference>
<dbReference type="CDD" id="cd01169">
    <property type="entry name" value="HMPP_kinase"/>
    <property type="match status" value="1"/>
</dbReference>
<dbReference type="Proteomes" id="UP000195913">
    <property type="component" value="Unassembled WGS sequence"/>
</dbReference>
<dbReference type="GO" id="GO:0005524">
    <property type="term" value="F:ATP binding"/>
    <property type="evidence" value="ECO:0007669"/>
    <property type="project" value="UniProtKB-KW"/>
</dbReference>
<dbReference type="GO" id="GO:0009228">
    <property type="term" value="P:thiamine biosynthetic process"/>
    <property type="evidence" value="ECO:0007669"/>
    <property type="project" value="UniProtKB-KW"/>
</dbReference>
<keyword evidence="6" id="KW-0547">Nucleotide-binding</keyword>
<accession>A0A1R4ETS1</accession>
<evidence type="ECO:0000256" key="7">
    <source>
        <dbReference type="ARBA" id="ARBA00022777"/>
    </source>
</evidence>
<dbReference type="InterPro" id="IPR004305">
    <property type="entry name" value="Thiaminase-2/PQQC"/>
</dbReference>
<evidence type="ECO:0000256" key="4">
    <source>
        <dbReference type="ARBA" id="ARBA00004769"/>
    </source>
</evidence>
<evidence type="ECO:0000256" key="1">
    <source>
        <dbReference type="ARBA" id="ARBA00000151"/>
    </source>
</evidence>
<dbReference type="GO" id="GO:0008972">
    <property type="term" value="F:phosphomethylpyrimidine kinase activity"/>
    <property type="evidence" value="ECO:0007669"/>
    <property type="project" value="UniProtKB-EC"/>
</dbReference>
<evidence type="ECO:0000256" key="5">
    <source>
        <dbReference type="ARBA" id="ARBA00022679"/>
    </source>
</evidence>
<dbReference type="InterPro" id="IPR004399">
    <property type="entry name" value="HMP/HMP-P_kinase_dom"/>
</dbReference>
<evidence type="ECO:0000259" key="10">
    <source>
        <dbReference type="Pfam" id="PF03070"/>
    </source>
</evidence>
<comment type="catalytic activity">
    <reaction evidence="2">
        <text>4-amino-2-methyl-5-(phosphooxymethyl)pyrimidine + ATP = 4-amino-2-methyl-5-(diphosphooxymethyl)pyrimidine + ADP</text>
        <dbReference type="Rhea" id="RHEA:19893"/>
        <dbReference type="ChEBI" id="CHEBI:30616"/>
        <dbReference type="ChEBI" id="CHEBI:57841"/>
        <dbReference type="ChEBI" id="CHEBI:58354"/>
        <dbReference type="ChEBI" id="CHEBI:456216"/>
        <dbReference type="EC" id="2.7.4.7"/>
    </reaction>
</comment>
<keyword evidence="8" id="KW-0067">ATP-binding</keyword>
<dbReference type="Pfam" id="PF08543">
    <property type="entry name" value="Phos_pyr_kin"/>
    <property type="match status" value="1"/>
</dbReference>
<dbReference type="PANTHER" id="PTHR20858">
    <property type="entry name" value="PHOSPHOMETHYLPYRIMIDINE KINASE"/>
    <property type="match status" value="1"/>
</dbReference>
<dbReference type="UniPathway" id="UPA00060">
    <property type="reaction ID" value="UER00138"/>
</dbReference>
<dbReference type="SUPFAM" id="SSF48613">
    <property type="entry name" value="Heme oxygenase-like"/>
    <property type="match status" value="1"/>
</dbReference>
<dbReference type="GO" id="GO:0009229">
    <property type="term" value="P:thiamine diphosphate biosynthetic process"/>
    <property type="evidence" value="ECO:0007669"/>
    <property type="project" value="UniProtKB-UniPathway"/>
</dbReference>
<dbReference type="GO" id="GO:0008902">
    <property type="term" value="F:hydroxymethylpyrimidine kinase activity"/>
    <property type="evidence" value="ECO:0007669"/>
    <property type="project" value="UniProtKB-EC"/>
</dbReference>
<evidence type="ECO:0000313" key="12">
    <source>
        <dbReference type="EMBL" id="SJM47058.1"/>
    </source>
</evidence>
<dbReference type="PANTHER" id="PTHR20858:SF17">
    <property type="entry name" value="HYDROXYMETHYLPYRIMIDINE_PHOSPHOMETHYLPYRIMIDINE KINASE THI20-RELATED"/>
    <property type="match status" value="1"/>
</dbReference>
<dbReference type="InterPro" id="IPR013749">
    <property type="entry name" value="PM/HMP-P_kinase-1"/>
</dbReference>
<dbReference type="NCBIfam" id="TIGR00097">
    <property type="entry name" value="HMP-P_kinase"/>
    <property type="match status" value="1"/>
</dbReference>
<dbReference type="CDD" id="cd19365">
    <property type="entry name" value="TenA_C-like"/>
    <property type="match status" value="1"/>
</dbReference>
<comment type="function">
    <text evidence="3">Catalyzes the phosphorylation of hydroxymethylpyrimidine phosphate (HMP-P) to HMP-PP, and of HMP to HMP-P.</text>
</comment>
<keyword evidence="9" id="KW-0784">Thiamine biosynthesis</keyword>
<feature type="domain" description="Thiaminase-2/PQQC" evidence="10">
    <location>
        <begin position="309"/>
        <end position="488"/>
    </location>
</feature>
<evidence type="ECO:0000256" key="8">
    <source>
        <dbReference type="ARBA" id="ARBA00022840"/>
    </source>
</evidence>
<keyword evidence="5 12" id="KW-0808">Transferase</keyword>
<dbReference type="EC" id="2.7.4.7" evidence="12"/>
<evidence type="ECO:0000313" key="13">
    <source>
        <dbReference type="Proteomes" id="UP000195913"/>
    </source>
</evidence>
<evidence type="ECO:0000256" key="2">
    <source>
        <dbReference type="ARBA" id="ARBA00000565"/>
    </source>
</evidence>
<comment type="catalytic activity">
    <reaction evidence="1">
        <text>4-amino-5-hydroxymethyl-2-methylpyrimidine + ATP = 4-amino-2-methyl-5-(phosphooxymethyl)pyrimidine + ADP + H(+)</text>
        <dbReference type="Rhea" id="RHEA:23096"/>
        <dbReference type="ChEBI" id="CHEBI:15378"/>
        <dbReference type="ChEBI" id="CHEBI:16892"/>
        <dbReference type="ChEBI" id="CHEBI:30616"/>
        <dbReference type="ChEBI" id="CHEBI:58354"/>
        <dbReference type="ChEBI" id="CHEBI:456216"/>
        <dbReference type="EC" id="2.7.1.49"/>
    </reaction>
</comment>
<keyword evidence="7 12" id="KW-0418">Kinase</keyword>
<evidence type="ECO:0000256" key="6">
    <source>
        <dbReference type="ARBA" id="ARBA00022741"/>
    </source>
</evidence>
<keyword evidence="13" id="KW-1185">Reference proteome</keyword>
<dbReference type="InterPro" id="IPR029056">
    <property type="entry name" value="Ribokinase-like"/>
</dbReference>
<organism evidence="12 13">
    <name type="scientific">Arthrobacter rhombi</name>
    <dbReference type="NCBI Taxonomy" id="71253"/>
    <lineage>
        <taxon>Bacteria</taxon>
        <taxon>Bacillati</taxon>
        <taxon>Actinomycetota</taxon>
        <taxon>Actinomycetes</taxon>
        <taxon>Micrococcales</taxon>
        <taxon>Micrococcaceae</taxon>
        <taxon>Arthrobacter</taxon>
    </lineage>
</organism>
<dbReference type="FunFam" id="3.40.1190.20:FF:000003">
    <property type="entry name" value="Phosphomethylpyrimidine kinase ThiD"/>
    <property type="match status" value="1"/>
</dbReference>
<comment type="pathway">
    <text evidence="4">Cofactor biosynthesis; thiamine diphosphate biosynthesis; 4-amino-2-methyl-5-diphosphomethylpyrimidine from 5-amino-1-(5-phospho-D-ribosyl)imidazole: step 3/3.</text>
</comment>
<dbReference type="GO" id="GO:0005829">
    <property type="term" value="C:cytosol"/>
    <property type="evidence" value="ECO:0007669"/>
    <property type="project" value="TreeGrafter"/>
</dbReference>
<name>A0A1R4ETS1_9MICC</name>
<protein>
    <submittedName>
        <fullName evidence="12">Hydroxymethylpyrimidine phosphate kinase ThiD</fullName>
        <ecNumber evidence="12">2.7.4.7</ecNumber>
    </submittedName>
</protein>
<reference evidence="12 13" key="1">
    <citation type="submission" date="2017-02" db="EMBL/GenBank/DDBJ databases">
        <authorList>
            <person name="Peterson S.W."/>
        </authorList>
    </citation>
    <scope>NUCLEOTIDE SEQUENCE [LARGE SCALE GENOMIC DNA]</scope>
    <source>
        <strain evidence="12 13">B Ar 00.02</strain>
    </source>
</reference>
<gene>
    <name evidence="12" type="ORF">FM101_00755</name>
</gene>
<dbReference type="AlphaFoldDB" id="A0A1R4ETS1"/>